<proteinExistence type="predicted"/>
<feature type="region of interest" description="Disordered" evidence="1">
    <location>
        <begin position="74"/>
        <end position="110"/>
    </location>
</feature>
<reference evidence="2 3" key="1">
    <citation type="journal article" date="2011" name="Nat. Biotechnol.">
        <title>Comparative genomic analysis of the thermophilic biomass-degrading fungi Myceliophthora thermophila and Thielavia terrestris.</title>
        <authorList>
            <person name="Berka R.M."/>
            <person name="Grigoriev I.V."/>
            <person name="Otillar R."/>
            <person name="Salamov A."/>
            <person name="Grimwood J."/>
            <person name="Reid I."/>
            <person name="Ishmael N."/>
            <person name="John T."/>
            <person name="Darmond C."/>
            <person name="Moisan M.-C."/>
            <person name="Henrissat B."/>
            <person name="Coutinho P.M."/>
            <person name="Lombard V."/>
            <person name="Natvig D.O."/>
            <person name="Lindquist E."/>
            <person name="Schmutz J."/>
            <person name="Lucas S."/>
            <person name="Harris P."/>
            <person name="Powlowski J."/>
            <person name="Bellemare A."/>
            <person name="Taylor D."/>
            <person name="Butler G."/>
            <person name="de Vries R.P."/>
            <person name="Allijn I.E."/>
            <person name="van den Brink J."/>
            <person name="Ushinsky S."/>
            <person name="Storms R."/>
            <person name="Powell A.J."/>
            <person name="Paulsen I.T."/>
            <person name="Elbourne L.D.H."/>
            <person name="Baker S.E."/>
            <person name="Magnuson J."/>
            <person name="LaBoissiere S."/>
            <person name="Clutterbuck A.J."/>
            <person name="Martinez D."/>
            <person name="Wogulis M."/>
            <person name="de Leon A.L."/>
            <person name="Rey M.W."/>
            <person name="Tsang A."/>
        </authorList>
    </citation>
    <scope>NUCLEOTIDE SEQUENCE [LARGE SCALE GENOMIC DNA]</scope>
    <source>
        <strain evidence="3">ATCC 38088 / NRRL 8126</strain>
    </source>
</reference>
<protein>
    <submittedName>
        <fullName evidence="2">Uncharacterized protein</fullName>
    </submittedName>
</protein>
<dbReference type="KEGG" id="ttt:THITE_2130617"/>
<dbReference type="Proteomes" id="UP000008181">
    <property type="component" value="Chromosome 4"/>
</dbReference>
<dbReference type="AlphaFoldDB" id="G2RAV3"/>
<sequence>MKGIPPWSPRARGSSSTGRDSHARWHPLPHGVALQYNECQAALIAFMPMGITDRQEEGYYGTPAGESRFTILDSHKQQGKDAQRHSPLLSASNRRSHSARSYPSWTSNTAQPAKRSIAHWKEEPTAPGVLLSAVFSASRRETQKKKEFPSGTGWCFGAQVTATNAGFRPSVVLVVPWTRNYLSLCNQRFCVQYQQASLLHRCHGLYGLPPKAFSAPEPPAQPRPFGISNLFRQGRFRIPKRFLTGRQRTPNFSATASLDISRS</sequence>
<gene>
    <name evidence="2" type="ORF">THITE_2130617</name>
</gene>
<evidence type="ECO:0000313" key="2">
    <source>
        <dbReference type="EMBL" id="AEO68928.1"/>
    </source>
</evidence>
<accession>G2RAV3</accession>
<dbReference type="RefSeq" id="XP_003655264.1">
    <property type="nucleotide sequence ID" value="XM_003655216.1"/>
</dbReference>
<feature type="compositionally biased region" description="Basic and acidic residues" evidence="1">
    <location>
        <begin position="74"/>
        <end position="84"/>
    </location>
</feature>
<evidence type="ECO:0000256" key="1">
    <source>
        <dbReference type="SAM" id="MobiDB-lite"/>
    </source>
</evidence>
<organism evidence="2 3">
    <name type="scientific">Thermothielavioides terrestris (strain ATCC 38088 / NRRL 8126)</name>
    <name type="common">Thielavia terrestris</name>
    <dbReference type="NCBI Taxonomy" id="578455"/>
    <lineage>
        <taxon>Eukaryota</taxon>
        <taxon>Fungi</taxon>
        <taxon>Dikarya</taxon>
        <taxon>Ascomycota</taxon>
        <taxon>Pezizomycotina</taxon>
        <taxon>Sordariomycetes</taxon>
        <taxon>Sordariomycetidae</taxon>
        <taxon>Sordariales</taxon>
        <taxon>Chaetomiaceae</taxon>
        <taxon>Thermothielavioides</taxon>
        <taxon>Thermothielavioides terrestris</taxon>
    </lineage>
</organism>
<dbReference type="GeneID" id="11522388"/>
<keyword evidence="3" id="KW-1185">Reference proteome</keyword>
<name>G2RAV3_THETT</name>
<feature type="region of interest" description="Disordered" evidence="1">
    <location>
        <begin position="1"/>
        <end position="24"/>
    </location>
</feature>
<evidence type="ECO:0000313" key="3">
    <source>
        <dbReference type="Proteomes" id="UP000008181"/>
    </source>
</evidence>
<dbReference type="EMBL" id="CP003012">
    <property type="protein sequence ID" value="AEO68928.1"/>
    <property type="molecule type" value="Genomic_DNA"/>
</dbReference>
<dbReference type="HOGENOM" id="CLU_1058395_0_0_1"/>